<evidence type="ECO:0000256" key="6">
    <source>
        <dbReference type="ARBA" id="ARBA00022679"/>
    </source>
</evidence>
<dbReference type="GO" id="GO:0005978">
    <property type="term" value="P:glycogen biosynthetic process"/>
    <property type="evidence" value="ECO:0007669"/>
    <property type="project" value="UniProtKB-KW"/>
</dbReference>
<keyword evidence="6" id="KW-0808">Transferase</keyword>
<dbReference type="CDD" id="cd03791">
    <property type="entry name" value="GT5_Glycogen_synthase_DULL1-like"/>
    <property type="match status" value="1"/>
</dbReference>
<reference evidence="11" key="1">
    <citation type="submission" date="2017-03" db="EMBL/GenBank/DDBJ databases">
        <title>Novel pathways for hydrocarbon cycling and metabolic interdependencies in hydrothermal sediment communities.</title>
        <authorList>
            <person name="Dombrowski N."/>
            <person name="Seitz K."/>
            <person name="Teske A."/>
            <person name="Baker B."/>
        </authorList>
    </citation>
    <scope>NUCLEOTIDE SEQUENCE [LARGE SCALE GENOMIC DNA]</scope>
</reference>
<dbReference type="Pfam" id="PF00534">
    <property type="entry name" value="Glycos_transf_1"/>
    <property type="match status" value="1"/>
</dbReference>
<dbReference type="SUPFAM" id="SSF53756">
    <property type="entry name" value="UDP-Glycosyltransferase/glycogen phosphorylase"/>
    <property type="match status" value="1"/>
</dbReference>
<dbReference type="GO" id="GO:0004373">
    <property type="term" value="F:alpha-1,4-glucan glucosyltransferase (UDP-glucose donor) activity"/>
    <property type="evidence" value="ECO:0007669"/>
    <property type="project" value="InterPro"/>
</dbReference>
<feature type="domain" description="Glycosyl transferase family 1" evidence="8">
    <location>
        <begin position="146"/>
        <end position="289"/>
    </location>
</feature>
<dbReference type="InterPro" id="IPR001296">
    <property type="entry name" value="Glyco_trans_1"/>
</dbReference>
<comment type="similarity">
    <text evidence="3">Belongs to the glycosyltransferase 1 family. Bacterial/plant glycogen synthase subfamily.</text>
</comment>
<dbReference type="Proteomes" id="UP000192611">
    <property type="component" value="Unassembled WGS sequence"/>
</dbReference>
<dbReference type="Gene3D" id="3.40.50.2000">
    <property type="entry name" value="Glycogen Phosphorylase B"/>
    <property type="match status" value="2"/>
</dbReference>
<feature type="non-terminal residue" evidence="10">
    <location>
        <position position="1"/>
    </location>
</feature>
<evidence type="ECO:0000256" key="4">
    <source>
        <dbReference type="ARBA" id="ARBA00012588"/>
    </source>
</evidence>
<dbReference type="PANTHER" id="PTHR45825:SF11">
    <property type="entry name" value="ALPHA AMYLASE DOMAIN-CONTAINING PROTEIN"/>
    <property type="match status" value="1"/>
</dbReference>
<evidence type="ECO:0000256" key="3">
    <source>
        <dbReference type="ARBA" id="ARBA00010281"/>
    </source>
</evidence>
<name>A0A1W9S3E7_9BACT</name>
<keyword evidence="7" id="KW-0320">Glycogen biosynthesis</keyword>
<dbReference type="InterPro" id="IPR013534">
    <property type="entry name" value="Starch_synth_cat_dom"/>
</dbReference>
<evidence type="ECO:0000256" key="5">
    <source>
        <dbReference type="ARBA" id="ARBA00022676"/>
    </source>
</evidence>
<protein>
    <recommendedName>
        <fullName evidence="4">starch synthase</fullName>
        <ecNumber evidence="4">2.4.1.21</ecNumber>
    </recommendedName>
</protein>
<evidence type="ECO:0000256" key="1">
    <source>
        <dbReference type="ARBA" id="ARBA00001478"/>
    </source>
</evidence>
<evidence type="ECO:0000313" key="11">
    <source>
        <dbReference type="Proteomes" id="UP000192611"/>
    </source>
</evidence>
<dbReference type="NCBIfam" id="TIGR02095">
    <property type="entry name" value="glgA"/>
    <property type="match status" value="1"/>
</dbReference>
<accession>A0A1W9S3E7</accession>
<dbReference type="EC" id="2.4.1.21" evidence="4"/>
<dbReference type="EMBL" id="NATQ01000001">
    <property type="protein sequence ID" value="OQX91343.1"/>
    <property type="molecule type" value="Genomic_DNA"/>
</dbReference>
<evidence type="ECO:0000256" key="2">
    <source>
        <dbReference type="ARBA" id="ARBA00002764"/>
    </source>
</evidence>
<evidence type="ECO:0000256" key="7">
    <source>
        <dbReference type="ARBA" id="ARBA00023056"/>
    </source>
</evidence>
<feature type="domain" description="Starch synthase catalytic" evidence="9">
    <location>
        <begin position="1"/>
        <end position="91"/>
    </location>
</feature>
<sequence length="335" mass="38432">YYKEYYQRRIGQIRTIFTIHNLGYQGRYKIEMFKKLNLPDRYLKKDYLGEDGTFAIIKGGLMCDAVNTVSPTYAREITTPDFGYGIEDDLKRIENKLYGIANGIDYDLWNPATDKEIPANYSRDDFSPKRRVCKPQLQKEVGLEVRDDALLCGMVSRLAKQKGVDLLIEMFLDGIPDDTQFVVLGTGEQKYHMSLRDITLANKGRISVIIDFNLPLARRIYAGSDVFLIPSLYEPCGLSQMIAMAYGTPPIARKTGGLNDTIIGITRPEDILENKATGFLFSRYDFKSLRSTIEIARDIFSDRDMWQKLVINCFEQNFSWDVSANLYLELYKEQG</sequence>
<dbReference type="Pfam" id="PF08323">
    <property type="entry name" value="Glyco_transf_5"/>
    <property type="match status" value="1"/>
</dbReference>
<dbReference type="GO" id="GO:0009011">
    <property type="term" value="F:alpha-1,4-glucan glucosyltransferase (ADP-glucose donor) activity"/>
    <property type="evidence" value="ECO:0007669"/>
    <property type="project" value="UniProtKB-EC"/>
</dbReference>
<comment type="catalytic activity">
    <reaction evidence="1">
        <text>[(1-&gt;4)-alpha-D-glucosyl](n) + ADP-alpha-D-glucose = [(1-&gt;4)-alpha-D-glucosyl](n+1) + ADP + H(+)</text>
        <dbReference type="Rhea" id="RHEA:18189"/>
        <dbReference type="Rhea" id="RHEA-COMP:9584"/>
        <dbReference type="Rhea" id="RHEA-COMP:9587"/>
        <dbReference type="ChEBI" id="CHEBI:15378"/>
        <dbReference type="ChEBI" id="CHEBI:15444"/>
        <dbReference type="ChEBI" id="CHEBI:57498"/>
        <dbReference type="ChEBI" id="CHEBI:456216"/>
        <dbReference type="EC" id="2.4.1.21"/>
    </reaction>
</comment>
<evidence type="ECO:0000313" key="10">
    <source>
        <dbReference type="EMBL" id="OQX91343.1"/>
    </source>
</evidence>
<keyword evidence="5" id="KW-0328">Glycosyltransferase</keyword>
<evidence type="ECO:0000259" key="9">
    <source>
        <dbReference type="Pfam" id="PF08323"/>
    </source>
</evidence>
<organism evidence="10 11">
    <name type="scientific">Candidatus Coatesbacteria bacterium 4484_99</name>
    <dbReference type="NCBI Taxonomy" id="1970774"/>
    <lineage>
        <taxon>Bacteria</taxon>
        <taxon>Candidatus Coatesiibacteriota</taxon>
    </lineage>
</organism>
<dbReference type="InterPro" id="IPR011835">
    <property type="entry name" value="GS/SS"/>
</dbReference>
<gene>
    <name evidence="10" type="ORF">B6D57_00005</name>
</gene>
<evidence type="ECO:0000259" key="8">
    <source>
        <dbReference type="Pfam" id="PF00534"/>
    </source>
</evidence>
<comment type="caution">
    <text evidence="10">The sequence shown here is derived from an EMBL/GenBank/DDBJ whole genome shotgun (WGS) entry which is preliminary data.</text>
</comment>
<dbReference type="AlphaFoldDB" id="A0A1W9S3E7"/>
<proteinExistence type="inferred from homology"/>
<comment type="function">
    <text evidence="2">Synthesizes alpha-1,4-glucan chains using ADP-glucose.</text>
</comment>
<dbReference type="PANTHER" id="PTHR45825">
    <property type="entry name" value="GRANULE-BOUND STARCH SYNTHASE 1, CHLOROPLASTIC/AMYLOPLASTIC"/>
    <property type="match status" value="1"/>
</dbReference>